<organism evidence="3 4">
    <name type="scientific">Aeromonas diversa CDC 2478-85</name>
    <dbReference type="NCBI Taxonomy" id="1268237"/>
    <lineage>
        <taxon>Bacteria</taxon>
        <taxon>Pseudomonadati</taxon>
        <taxon>Pseudomonadota</taxon>
        <taxon>Gammaproteobacteria</taxon>
        <taxon>Aeromonadales</taxon>
        <taxon>Aeromonadaceae</taxon>
        <taxon>Aeromonas</taxon>
    </lineage>
</organism>
<dbReference type="SUPFAM" id="SSF53756">
    <property type="entry name" value="UDP-Glycosyltransferase/glycogen phosphorylase"/>
    <property type="match status" value="1"/>
</dbReference>
<dbReference type="PANTHER" id="PTHR30160">
    <property type="entry name" value="TETRAACYLDISACCHARIDE 4'-KINASE-RELATED"/>
    <property type="match status" value="1"/>
</dbReference>
<protein>
    <submittedName>
        <fullName evidence="3">Lipooligosaccharided-glycero-D-manno-heptosyltransferase</fullName>
    </submittedName>
</protein>
<gene>
    <name evidence="3" type="ORF">G114_13938</name>
</gene>
<name>N9TZ40_9GAMM</name>
<evidence type="ECO:0000313" key="3">
    <source>
        <dbReference type="EMBL" id="ENY71320.1"/>
    </source>
</evidence>
<comment type="caution">
    <text evidence="3">The sequence shown here is derived from an EMBL/GenBank/DDBJ whole genome shotgun (WGS) entry which is preliminary data.</text>
</comment>
<dbReference type="Proteomes" id="UP000023775">
    <property type="component" value="Unassembled WGS sequence"/>
</dbReference>
<keyword evidence="2 3" id="KW-0808">Transferase</keyword>
<sequence length="283" mass="32219">MACLYKEHFLFDRVFTIKKRPSYSELKVLCNDIGDVDYVVHFGKRLKMKDLFFLNRLRAAHVIGLDDRMRLIDIKLGRASFGLHFVDKFKLALNEMGVESPDSSYILPKDADAIHTMSEWWPNEGSTFCFNPFGSGNSRKISCELSAALIDEMLKIDGVQIVLLASEDTSAEANKIVNMVGERQRLHLYDGRTSLSMLFSQLELCSGVISVDTATVHIASGLGKPLLAIYNNNQDNYGEWHPNSALASVIFSSDDTREDVNLLSRERFSEHFHAWYEQYFSQR</sequence>
<dbReference type="GO" id="GO:0005829">
    <property type="term" value="C:cytosol"/>
    <property type="evidence" value="ECO:0007669"/>
    <property type="project" value="TreeGrafter"/>
</dbReference>
<dbReference type="PATRIC" id="fig|1268237.3.peg.2744"/>
<evidence type="ECO:0000256" key="2">
    <source>
        <dbReference type="ARBA" id="ARBA00022679"/>
    </source>
</evidence>
<dbReference type="eggNOG" id="COG0859">
    <property type="taxonomic scope" value="Bacteria"/>
</dbReference>
<reference evidence="3 4" key="1">
    <citation type="journal article" date="2013" name="Genome Announc.">
        <title>Draft Genome Sequence of the Aeromonas diversa Type Strain.</title>
        <authorList>
            <person name="Farfan M."/>
            <person name="Spataro N."/>
            <person name="Sanglas A."/>
            <person name="Albarral V."/>
            <person name="Loren J.G."/>
            <person name="Bosch E."/>
            <person name="Fuste M.C."/>
        </authorList>
    </citation>
    <scope>NUCLEOTIDE SEQUENCE [LARGE SCALE GENOMIC DNA]</scope>
    <source>
        <strain evidence="3 4">2478-85</strain>
    </source>
</reference>
<proteinExistence type="predicted"/>
<dbReference type="InterPro" id="IPR002201">
    <property type="entry name" value="Glyco_trans_9"/>
</dbReference>
<dbReference type="GO" id="GO:0008713">
    <property type="term" value="F:ADP-heptose-lipopolysaccharide heptosyltransferase activity"/>
    <property type="evidence" value="ECO:0007669"/>
    <property type="project" value="TreeGrafter"/>
</dbReference>
<dbReference type="Gene3D" id="3.40.50.2000">
    <property type="entry name" value="Glycogen Phosphorylase B"/>
    <property type="match status" value="1"/>
</dbReference>
<evidence type="ECO:0000313" key="4">
    <source>
        <dbReference type="Proteomes" id="UP000023775"/>
    </source>
</evidence>
<dbReference type="Pfam" id="PF01075">
    <property type="entry name" value="Glyco_transf_9"/>
    <property type="match status" value="1"/>
</dbReference>
<dbReference type="GO" id="GO:0009244">
    <property type="term" value="P:lipopolysaccharide core region biosynthetic process"/>
    <property type="evidence" value="ECO:0007669"/>
    <property type="project" value="TreeGrafter"/>
</dbReference>
<evidence type="ECO:0000256" key="1">
    <source>
        <dbReference type="ARBA" id="ARBA00022676"/>
    </source>
</evidence>
<keyword evidence="1" id="KW-0328">Glycosyltransferase</keyword>
<dbReference type="AlphaFoldDB" id="N9TZ40"/>
<accession>N9TZ40</accession>
<dbReference type="InterPro" id="IPR051199">
    <property type="entry name" value="LPS_LOS_Heptosyltrfase"/>
</dbReference>
<dbReference type="EMBL" id="APVG01000038">
    <property type="protein sequence ID" value="ENY71320.1"/>
    <property type="molecule type" value="Genomic_DNA"/>
</dbReference>
<keyword evidence="4" id="KW-1185">Reference proteome</keyword>